<proteinExistence type="predicted"/>
<keyword evidence="1" id="KW-0812">Transmembrane</keyword>
<name>A0A5R8KIN4_9BACT</name>
<comment type="caution">
    <text evidence="2">The sequence shown here is derived from an EMBL/GenBank/DDBJ whole genome shotgun (WGS) entry which is preliminary data.</text>
</comment>
<protein>
    <submittedName>
        <fullName evidence="2">Prepilin-type N-terminal cleavage/methylation domain-containing protein</fullName>
    </submittedName>
</protein>
<evidence type="ECO:0000313" key="3">
    <source>
        <dbReference type="Proteomes" id="UP000306196"/>
    </source>
</evidence>
<organism evidence="2 3">
    <name type="scientific">Phragmitibacter flavus</name>
    <dbReference type="NCBI Taxonomy" id="2576071"/>
    <lineage>
        <taxon>Bacteria</taxon>
        <taxon>Pseudomonadati</taxon>
        <taxon>Verrucomicrobiota</taxon>
        <taxon>Verrucomicrobiia</taxon>
        <taxon>Verrucomicrobiales</taxon>
        <taxon>Verrucomicrobiaceae</taxon>
        <taxon>Phragmitibacter</taxon>
    </lineage>
</organism>
<dbReference type="RefSeq" id="WP_138084541.1">
    <property type="nucleotide sequence ID" value="NZ_VAUV01000002.1"/>
</dbReference>
<dbReference type="Proteomes" id="UP000306196">
    <property type="component" value="Unassembled WGS sequence"/>
</dbReference>
<feature type="transmembrane region" description="Helical" evidence="1">
    <location>
        <begin position="21"/>
        <end position="44"/>
    </location>
</feature>
<dbReference type="AlphaFoldDB" id="A0A5R8KIN4"/>
<reference evidence="2 3" key="1">
    <citation type="submission" date="2019-05" db="EMBL/GenBank/DDBJ databases">
        <title>Verrucobacter flavum gen. nov., sp. nov. a new member of the family Verrucomicrobiaceae.</title>
        <authorList>
            <person name="Szuroczki S."/>
            <person name="Abbaszade G."/>
            <person name="Szabo A."/>
            <person name="Felfoldi T."/>
            <person name="Schumann P."/>
            <person name="Boka K."/>
            <person name="Keki Z."/>
            <person name="Toumi M."/>
            <person name="Toth E."/>
        </authorList>
    </citation>
    <scope>NUCLEOTIDE SEQUENCE [LARGE SCALE GENOMIC DNA]</scope>
    <source>
        <strain evidence="2 3">MG-N-17</strain>
    </source>
</reference>
<dbReference type="OrthoDB" id="189801at2"/>
<keyword evidence="3" id="KW-1185">Reference proteome</keyword>
<keyword evidence="1" id="KW-0472">Membrane</keyword>
<gene>
    <name evidence="2" type="ORF">FEM03_02180</name>
</gene>
<dbReference type="InterPro" id="IPR012902">
    <property type="entry name" value="N_methyl_site"/>
</dbReference>
<accession>A0A5R8KIN4</accession>
<dbReference type="EMBL" id="VAUV01000002">
    <property type="protein sequence ID" value="TLD72186.1"/>
    <property type="molecule type" value="Genomic_DNA"/>
</dbReference>
<dbReference type="NCBIfam" id="TIGR02532">
    <property type="entry name" value="IV_pilin_GFxxxE"/>
    <property type="match status" value="1"/>
</dbReference>
<sequence length="182" mass="20469">MNACQSFPHRHSIFRISKRGFTLMEMTLVMLVMALIIGMAAYSFGGVSGEEVLRRPASEFQKMVLESVRRASLYERPQVIVFDRQGFLFRYRGDQDAGSSDGDEQVWQRRVEVPLEMVVKLRRWGQNQFAAAPGQRLVIAPGGLCEPLTVRFEHLGSWLELTLDPLSGGVAEEAMFVAEDGT</sequence>
<evidence type="ECO:0000256" key="1">
    <source>
        <dbReference type="SAM" id="Phobius"/>
    </source>
</evidence>
<keyword evidence="1" id="KW-1133">Transmembrane helix</keyword>
<evidence type="ECO:0000313" key="2">
    <source>
        <dbReference type="EMBL" id="TLD72186.1"/>
    </source>
</evidence>